<keyword evidence="3" id="KW-1185">Reference proteome</keyword>
<feature type="signal peptide" evidence="1">
    <location>
        <begin position="1"/>
        <end position="19"/>
    </location>
</feature>
<evidence type="ECO:0008006" key="4">
    <source>
        <dbReference type="Google" id="ProtNLM"/>
    </source>
</evidence>
<reference evidence="3" key="1">
    <citation type="journal article" date="2019" name="Int. J. Syst. Evol. Microbiol.">
        <title>The Global Catalogue of Microorganisms (GCM) 10K type strain sequencing project: providing services to taxonomists for standard genome sequencing and annotation.</title>
        <authorList>
            <consortium name="The Broad Institute Genomics Platform"/>
            <consortium name="The Broad Institute Genome Sequencing Center for Infectious Disease"/>
            <person name="Wu L."/>
            <person name="Ma J."/>
        </authorList>
    </citation>
    <scope>NUCLEOTIDE SEQUENCE [LARGE SCALE GENOMIC DNA]</scope>
    <source>
        <strain evidence="3">KCTC 23916</strain>
    </source>
</reference>
<evidence type="ECO:0000256" key="1">
    <source>
        <dbReference type="SAM" id="SignalP"/>
    </source>
</evidence>
<evidence type="ECO:0000313" key="3">
    <source>
        <dbReference type="Proteomes" id="UP000620127"/>
    </source>
</evidence>
<feature type="chain" id="PRO_5047051105" description="DUF1573 domain-containing protein" evidence="1">
    <location>
        <begin position="20"/>
        <end position="141"/>
    </location>
</feature>
<comment type="caution">
    <text evidence="2">The sequence shown here is derived from an EMBL/GenBank/DDBJ whole genome shotgun (WGS) entry which is preliminary data.</text>
</comment>
<keyword evidence="1" id="KW-0732">Signal</keyword>
<name>A0ABQ2XID2_9BURK</name>
<protein>
    <recommendedName>
        <fullName evidence="4">DUF1573 domain-containing protein</fullName>
    </recommendedName>
</protein>
<evidence type="ECO:0000313" key="2">
    <source>
        <dbReference type="EMBL" id="GGX17616.1"/>
    </source>
</evidence>
<dbReference type="Proteomes" id="UP000620127">
    <property type="component" value="Unassembled WGS sequence"/>
</dbReference>
<sequence>MKPLWLLLTLTCLNGFASAETPLNLTLYKSPSAEKESISVHLENITNSPVQFKSLSLQQFINNEWVLFIYDISCPCLAKCNAVTTVVEPKNSLSLDFNFSKLGCGKVEKGRKYRAIAQGAWNNENSARVFLGKSEPFVVNQ</sequence>
<dbReference type="EMBL" id="BMYT01000004">
    <property type="protein sequence ID" value="GGX17616.1"/>
    <property type="molecule type" value="Genomic_DNA"/>
</dbReference>
<accession>A0ABQ2XID2</accession>
<proteinExistence type="predicted"/>
<gene>
    <name evidence="2" type="ORF">GCM10011282_24610</name>
</gene>
<organism evidence="2 3">
    <name type="scientific">Undibacterium macrobrachii</name>
    <dbReference type="NCBI Taxonomy" id="1119058"/>
    <lineage>
        <taxon>Bacteria</taxon>
        <taxon>Pseudomonadati</taxon>
        <taxon>Pseudomonadota</taxon>
        <taxon>Betaproteobacteria</taxon>
        <taxon>Burkholderiales</taxon>
        <taxon>Oxalobacteraceae</taxon>
        <taxon>Undibacterium</taxon>
    </lineage>
</organism>